<comment type="caution">
    <text evidence="3">The sequence shown here is derived from an EMBL/GenBank/DDBJ whole genome shotgun (WGS) entry which is preliminary data.</text>
</comment>
<dbReference type="RefSeq" id="WP_179826753.1">
    <property type="nucleotide sequence ID" value="NZ_JACCFS010000001.1"/>
</dbReference>
<feature type="transmembrane region" description="Helical" evidence="2">
    <location>
        <begin position="61"/>
        <end position="82"/>
    </location>
</feature>
<protein>
    <submittedName>
        <fullName evidence="3">Uncharacterized protein</fullName>
    </submittedName>
</protein>
<organism evidence="3 4">
    <name type="scientific">Nocardiopsis aegyptia</name>
    <dbReference type="NCBI Taxonomy" id="220378"/>
    <lineage>
        <taxon>Bacteria</taxon>
        <taxon>Bacillati</taxon>
        <taxon>Actinomycetota</taxon>
        <taxon>Actinomycetes</taxon>
        <taxon>Streptosporangiales</taxon>
        <taxon>Nocardiopsidaceae</taxon>
        <taxon>Nocardiopsis</taxon>
    </lineage>
</organism>
<keyword evidence="2" id="KW-1133">Transmembrane helix</keyword>
<dbReference type="Proteomes" id="UP000572051">
    <property type="component" value="Unassembled WGS sequence"/>
</dbReference>
<proteinExistence type="predicted"/>
<keyword evidence="4" id="KW-1185">Reference proteome</keyword>
<dbReference type="AlphaFoldDB" id="A0A7Z0JCP8"/>
<evidence type="ECO:0000313" key="3">
    <source>
        <dbReference type="EMBL" id="NYJ36679.1"/>
    </source>
</evidence>
<feature type="transmembrane region" description="Helical" evidence="2">
    <location>
        <begin position="134"/>
        <end position="153"/>
    </location>
</feature>
<evidence type="ECO:0000256" key="2">
    <source>
        <dbReference type="SAM" id="Phobius"/>
    </source>
</evidence>
<keyword evidence="2" id="KW-0472">Membrane</keyword>
<accession>A0A7Z0JCP8</accession>
<dbReference type="EMBL" id="JACCFS010000001">
    <property type="protein sequence ID" value="NYJ36679.1"/>
    <property type="molecule type" value="Genomic_DNA"/>
</dbReference>
<evidence type="ECO:0000256" key="1">
    <source>
        <dbReference type="SAM" id="MobiDB-lite"/>
    </source>
</evidence>
<name>A0A7Z0JCP8_9ACTN</name>
<feature type="transmembrane region" description="Helical" evidence="2">
    <location>
        <begin position="38"/>
        <end position="54"/>
    </location>
</feature>
<feature type="region of interest" description="Disordered" evidence="1">
    <location>
        <begin position="162"/>
        <end position="191"/>
    </location>
</feature>
<gene>
    <name evidence="3" type="ORF">HNR10_004560</name>
</gene>
<reference evidence="3 4" key="1">
    <citation type="submission" date="2020-07" db="EMBL/GenBank/DDBJ databases">
        <title>Sequencing the genomes of 1000 actinobacteria strains.</title>
        <authorList>
            <person name="Klenk H.-P."/>
        </authorList>
    </citation>
    <scope>NUCLEOTIDE SEQUENCE [LARGE SCALE GENOMIC DNA]</scope>
    <source>
        <strain evidence="3 4">DSM 44442</strain>
    </source>
</reference>
<evidence type="ECO:0000313" key="4">
    <source>
        <dbReference type="Proteomes" id="UP000572051"/>
    </source>
</evidence>
<feature type="transmembrane region" description="Helical" evidence="2">
    <location>
        <begin position="102"/>
        <end position="127"/>
    </location>
</feature>
<sequence>MTERPPMRAARAGVFTSVCLAVSAGGHAAASGHGVPLIGLIAGAVMVFVSAWAGSGRERGLGAITAWMLWGQLALHLLYSVATSSTTHGGHDPGSVAAGAEAMASASGSGGMLGLHLLAAAVCAWWLRQGEAALFGYLRLVAAALLPLLLVVLPRVRPLLRPARPQAPSRPRPSTPYLRHSLVLRGPPVTP</sequence>
<keyword evidence="2" id="KW-0812">Transmembrane</keyword>